<gene>
    <name evidence="5" type="ORF">GSTENG00001263001</name>
</gene>
<evidence type="ECO:0000256" key="1">
    <source>
        <dbReference type="ARBA" id="ARBA00022729"/>
    </source>
</evidence>
<keyword evidence="1" id="KW-0732">Signal</keyword>
<dbReference type="InterPro" id="IPR020864">
    <property type="entry name" value="MACPF"/>
</dbReference>
<proteinExistence type="predicted"/>
<evidence type="ECO:0000256" key="2">
    <source>
        <dbReference type="SAM" id="MobiDB-lite"/>
    </source>
</evidence>
<sequence>EVGRGSPVGDQHQAVSGQPAGPQHRGGPDVPGSGGVLHHQSHDQNRAETLQEGHGEDGVQVVLLQPLQRQVRRRLDGSRAPGASAVSFVSFSRFTEIKGGQTTEPDLLFSSDKDPSAYKEWLNTLPLIPDIISYSLNSLHELLPTSCPVRKDLRSAIRHYILEKGLWKNCSEPCQAGIRGTPGSPACVIYNNNNPHWAREVDLGTQDVSDEKKVRLEVWDQDNNWDDDLLGACQQVLTAGVQQEVCSLQHGRLFYSWKVECAPSLGGPGCTTYKPSPMAQSLRSAYVSRHAQPMPKAVLSEMGVFVSEGPAGNQSQSWARRRGFY</sequence>
<feature type="non-terminal residue" evidence="5">
    <location>
        <position position="325"/>
    </location>
</feature>
<dbReference type="GO" id="GO:0016020">
    <property type="term" value="C:membrane"/>
    <property type="evidence" value="ECO:0007669"/>
    <property type="project" value="TreeGrafter"/>
</dbReference>
<organism evidence="5">
    <name type="scientific">Tetraodon nigroviridis</name>
    <name type="common">Spotted green pufferfish</name>
    <name type="synonym">Chelonodon nigroviridis</name>
    <dbReference type="NCBI Taxonomy" id="99883"/>
    <lineage>
        <taxon>Eukaryota</taxon>
        <taxon>Metazoa</taxon>
        <taxon>Chordata</taxon>
        <taxon>Craniata</taxon>
        <taxon>Vertebrata</taxon>
        <taxon>Euteleostomi</taxon>
        <taxon>Actinopterygii</taxon>
        <taxon>Neopterygii</taxon>
        <taxon>Teleostei</taxon>
        <taxon>Neoteleostei</taxon>
        <taxon>Acanthomorphata</taxon>
        <taxon>Eupercaria</taxon>
        <taxon>Tetraodontiformes</taxon>
        <taxon>Tetradontoidea</taxon>
        <taxon>Tetraodontidae</taxon>
        <taxon>Tetraodon</taxon>
    </lineage>
</organism>
<dbReference type="EMBL" id="CAAE01003895">
    <property type="protein sequence ID" value="CAF88127.1"/>
    <property type="molecule type" value="Genomic_DNA"/>
</dbReference>
<dbReference type="PANTHER" id="PTHR46096">
    <property type="entry name" value="PERFORIN-1"/>
    <property type="match status" value="1"/>
</dbReference>
<dbReference type="Pfam" id="PF01823">
    <property type="entry name" value="MACPF"/>
    <property type="match status" value="1"/>
</dbReference>
<comment type="caution">
    <text evidence="5">The sequence shown here is derived from an EMBL/GenBank/DDBJ whole genome shotgun (WGS) entry which is preliminary data.</text>
</comment>
<dbReference type="SUPFAM" id="SSF49562">
    <property type="entry name" value="C2 domain (Calcium/lipid-binding domain, CaLB)"/>
    <property type="match status" value="1"/>
</dbReference>
<dbReference type="KEGG" id="tng:GSTEN00001263G001"/>
<dbReference type="InterPro" id="IPR035892">
    <property type="entry name" value="C2_domain_sf"/>
</dbReference>
<protein>
    <submittedName>
        <fullName evidence="5">(spotted green pufferfish) hypothetical protein</fullName>
    </submittedName>
</protein>
<feature type="compositionally biased region" description="Basic and acidic residues" evidence="2">
    <location>
        <begin position="40"/>
        <end position="54"/>
    </location>
</feature>
<reference evidence="5" key="1">
    <citation type="journal article" date="2004" name="Nature">
        <title>Genome duplication in the teleost fish Tetraodon nigroviridis reveals the early vertebrate proto-karyotype.</title>
        <authorList>
            <person name="Jaillon O."/>
            <person name="Aury J.-M."/>
            <person name="Brunet F."/>
            <person name="Petit J.-L."/>
            <person name="Stange-Thomann N."/>
            <person name="Mauceli E."/>
            <person name="Bouneau L."/>
            <person name="Fischer C."/>
            <person name="Ozouf-Costaz C."/>
            <person name="Bernot A."/>
            <person name="Nicaud S."/>
            <person name="Jaffe D."/>
            <person name="Fisher S."/>
            <person name="Lutfalla G."/>
            <person name="Dossat C."/>
            <person name="Segurens B."/>
            <person name="Dasilva C."/>
            <person name="Salanoubat M."/>
            <person name="Levy M."/>
            <person name="Boudet N."/>
            <person name="Castellano S."/>
            <person name="Anthouard V."/>
            <person name="Jubin C."/>
            <person name="Castelli V."/>
            <person name="Katinka M."/>
            <person name="Vacherie B."/>
            <person name="Biemont C."/>
            <person name="Skalli Z."/>
            <person name="Cattolico L."/>
            <person name="Poulain J."/>
            <person name="De Berardinis V."/>
            <person name="Cruaud C."/>
            <person name="Duprat S."/>
            <person name="Brottier P."/>
            <person name="Coutanceau J.-P."/>
            <person name="Gouzy J."/>
            <person name="Parra G."/>
            <person name="Lardier G."/>
            <person name="Chapple C."/>
            <person name="McKernan K.J."/>
            <person name="McEwan P."/>
            <person name="Bosak S."/>
            <person name="Kellis M."/>
            <person name="Volff J.-N."/>
            <person name="Guigo R."/>
            <person name="Zody M.C."/>
            <person name="Mesirov J."/>
            <person name="Lindblad-Toh K."/>
            <person name="Birren B."/>
            <person name="Nusbaum C."/>
            <person name="Kahn D."/>
            <person name="Robinson-Rechavi M."/>
            <person name="Laudet V."/>
            <person name="Schachter V."/>
            <person name="Quetier F."/>
            <person name="Saurin W."/>
            <person name="Scarpelli C."/>
            <person name="Wincker P."/>
            <person name="Lander E.S."/>
            <person name="Weissenbach J."/>
            <person name="Roest Crollius H."/>
        </authorList>
    </citation>
    <scope>NUCLEOTIDE SEQUENCE [LARGE SCALE GENOMIC DNA]</scope>
</reference>
<feature type="region of interest" description="Disordered" evidence="2">
    <location>
        <begin position="1"/>
        <end position="54"/>
    </location>
</feature>
<dbReference type="GO" id="GO:0001771">
    <property type="term" value="P:immunological synapse formation"/>
    <property type="evidence" value="ECO:0007669"/>
    <property type="project" value="TreeGrafter"/>
</dbReference>
<dbReference type="Pfam" id="PF00168">
    <property type="entry name" value="C2"/>
    <property type="match status" value="1"/>
</dbReference>
<accession>Q4TG55</accession>
<dbReference type="GO" id="GO:0001913">
    <property type="term" value="P:T cell mediated cytotoxicity"/>
    <property type="evidence" value="ECO:0007669"/>
    <property type="project" value="TreeGrafter"/>
</dbReference>
<evidence type="ECO:0000259" key="3">
    <source>
        <dbReference type="Pfam" id="PF00168"/>
    </source>
</evidence>
<dbReference type="AlphaFoldDB" id="Q4TG55"/>
<dbReference type="GO" id="GO:0051607">
    <property type="term" value="P:defense response to virus"/>
    <property type="evidence" value="ECO:0007669"/>
    <property type="project" value="TreeGrafter"/>
</dbReference>
<dbReference type="Gene3D" id="2.60.40.150">
    <property type="entry name" value="C2 domain"/>
    <property type="match status" value="1"/>
</dbReference>
<name>Q4TG55_TETNG</name>
<feature type="domain" description="C2" evidence="3">
    <location>
        <begin position="189"/>
        <end position="238"/>
    </location>
</feature>
<reference evidence="5" key="2">
    <citation type="submission" date="2004-02" db="EMBL/GenBank/DDBJ databases">
        <authorList>
            <consortium name="Genoscope"/>
            <consortium name="Whitehead Institute Centre for Genome Research"/>
        </authorList>
    </citation>
    <scope>NUCLEOTIDE SEQUENCE</scope>
</reference>
<evidence type="ECO:0000259" key="4">
    <source>
        <dbReference type="Pfam" id="PF01823"/>
    </source>
</evidence>
<feature type="domain" description="MACPF" evidence="4">
    <location>
        <begin position="92"/>
        <end position="160"/>
    </location>
</feature>
<dbReference type="GO" id="GO:0022829">
    <property type="term" value="F:wide pore channel activity"/>
    <property type="evidence" value="ECO:0007669"/>
    <property type="project" value="TreeGrafter"/>
</dbReference>
<dbReference type="PANTHER" id="PTHR46096:SF3">
    <property type="entry name" value="PERFORIN-1"/>
    <property type="match status" value="1"/>
</dbReference>
<evidence type="ECO:0000313" key="5">
    <source>
        <dbReference type="EMBL" id="CAF88127.1"/>
    </source>
</evidence>
<dbReference type="OrthoDB" id="1366754at2759"/>
<dbReference type="InterPro" id="IPR052784">
    <property type="entry name" value="Perforin-1_pore-forming"/>
</dbReference>
<dbReference type="InterPro" id="IPR000008">
    <property type="entry name" value="C2_dom"/>
</dbReference>